<name>D3DGG1_HYDTT</name>
<evidence type="ECO:0000313" key="3">
    <source>
        <dbReference type="Proteomes" id="UP000002574"/>
    </source>
</evidence>
<accession>D3DGG1</accession>
<dbReference type="SUPFAM" id="SSF111126">
    <property type="entry name" value="Ligand-binding domain in the NO signalling and Golgi transport"/>
    <property type="match status" value="1"/>
</dbReference>
<dbReference type="RefSeq" id="WP_012963096.1">
    <property type="nucleotide sequence ID" value="NC_013799.1"/>
</dbReference>
<dbReference type="OrthoDB" id="14144at2"/>
<dbReference type="SMART" id="SM00989">
    <property type="entry name" value="V4R"/>
    <property type="match status" value="1"/>
</dbReference>
<sequence>MKDQEVLSRVRIFLREEGVIVPKGPIKEFYSQLMKLSGFGIGGLLVFSGKKAGKMAGTYIKSIVGDENPSVEKVADYVSAFLEETGICKVENYELSDSQIIFKVKDSIFAQDVDNKKPVCMPLSGALAGVFEEVTKKEWDCREIECQAQGKERCIFEIKLKH</sequence>
<feature type="domain" description="4-vinyl reductase 4VR" evidence="1">
    <location>
        <begin position="99"/>
        <end position="160"/>
    </location>
</feature>
<reference evidence="2 3" key="1">
    <citation type="journal article" date="2010" name="J. Bacteriol.">
        <title>Complete genome sequence of the thermophilic, obligately chemolithoautotrophic hydrogen-oxidizing bacterium Hydrogenobacter thermophilus TK-6.</title>
        <authorList>
            <person name="Arai H."/>
            <person name="Kanbe H."/>
            <person name="Ishii M."/>
            <person name="Igarashi Y."/>
        </authorList>
    </citation>
    <scope>NUCLEOTIDE SEQUENCE [LARGE SCALE GENOMIC DNA]</scope>
    <source>
        <strain evidence="3">DSM 6534 / IAM 12695 / TK-6 [Tokyo]</strain>
    </source>
</reference>
<dbReference type="Gene3D" id="3.30.1380.20">
    <property type="entry name" value="Trafficking protein particle complex subunit 3"/>
    <property type="match status" value="1"/>
</dbReference>
<gene>
    <name evidence="2" type="ordered locus">HTH_0449</name>
</gene>
<dbReference type="KEGG" id="hth:HTH_0449"/>
<evidence type="ECO:0000259" key="1">
    <source>
        <dbReference type="SMART" id="SM00989"/>
    </source>
</evidence>
<keyword evidence="3" id="KW-1185">Reference proteome</keyword>
<protein>
    <recommendedName>
        <fullName evidence="1">4-vinyl reductase 4VR domain-containing protein</fullName>
    </recommendedName>
</protein>
<dbReference type="PANTHER" id="PTHR35090">
    <property type="entry name" value="DNA-DIRECTED RNA POLYMERASE SUBUNIT I"/>
    <property type="match status" value="1"/>
</dbReference>
<organism evidence="2 3">
    <name type="scientific">Hydrogenobacter thermophilus (strain DSM 6534 / IAM 12695 / TK-6)</name>
    <dbReference type="NCBI Taxonomy" id="608538"/>
    <lineage>
        <taxon>Bacteria</taxon>
        <taxon>Pseudomonadati</taxon>
        <taxon>Aquificota</taxon>
        <taxon>Aquificia</taxon>
        <taxon>Aquificales</taxon>
        <taxon>Aquificaceae</taxon>
        <taxon>Hydrogenobacter</taxon>
    </lineage>
</organism>
<evidence type="ECO:0000313" key="2">
    <source>
        <dbReference type="EMBL" id="BAI68913.1"/>
    </source>
</evidence>
<dbReference type="Pfam" id="PF02830">
    <property type="entry name" value="V4R"/>
    <property type="match status" value="1"/>
</dbReference>
<dbReference type="Proteomes" id="UP000002574">
    <property type="component" value="Chromosome"/>
</dbReference>
<dbReference type="KEGG" id="hte:Hydth_0447"/>
<dbReference type="InterPro" id="IPR004096">
    <property type="entry name" value="V4R"/>
</dbReference>
<dbReference type="eggNOG" id="COG1719">
    <property type="taxonomic scope" value="Bacteria"/>
</dbReference>
<dbReference type="InterPro" id="IPR024096">
    <property type="entry name" value="NO_sig/Golgi_transp_ligand-bd"/>
</dbReference>
<dbReference type="STRING" id="608538.HTH_0449"/>
<proteinExistence type="predicted"/>
<dbReference type="EMBL" id="AP011112">
    <property type="protein sequence ID" value="BAI68913.1"/>
    <property type="molecule type" value="Genomic_DNA"/>
</dbReference>
<dbReference type="PANTHER" id="PTHR35090:SF1">
    <property type="entry name" value="SLR0144 PROTEIN"/>
    <property type="match status" value="1"/>
</dbReference>
<dbReference type="AlphaFoldDB" id="D3DGG1"/>